<evidence type="ECO:0000256" key="3">
    <source>
        <dbReference type="ARBA" id="ARBA00023163"/>
    </source>
</evidence>
<evidence type="ECO:0000313" key="7">
    <source>
        <dbReference type="Proteomes" id="UP001196870"/>
    </source>
</evidence>
<evidence type="ECO:0000256" key="2">
    <source>
        <dbReference type="ARBA" id="ARBA00023125"/>
    </source>
</evidence>
<dbReference type="PROSITE" id="PS51078">
    <property type="entry name" value="ICLR_ED"/>
    <property type="match status" value="1"/>
</dbReference>
<sequence length="287" mass="29979">MHLPATRKTIEGRGVQSIEVGGRLLQAMVELAQPSMLRDLAAAAKVTPAQAHAYLVSFRKLGLVEQDAASGRYLLGPFALQLGLARMRGFDPLRLASAAAMELALEMGLMVTISVWGTHGPTVIQVTEAVQPVHVNLRAGAVFTITGTATGRLFGALLPEALVRPLVEAETRAGGRSQAIGRGTSLEAHRLSVAEVRRLGHATTEGVPVPGVNAVAVPVLDHSRQLQFALTAIGHAEALDVAEGSAQLAQVVGFGRKVSAQLGYQAPPAAAGTVTPLRRAARRSRAG</sequence>
<dbReference type="SUPFAM" id="SSF55781">
    <property type="entry name" value="GAF domain-like"/>
    <property type="match status" value="1"/>
</dbReference>
<feature type="domain" description="IclR-ED" evidence="5">
    <location>
        <begin position="78"/>
        <end position="264"/>
    </location>
</feature>
<dbReference type="PROSITE" id="PS51077">
    <property type="entry name" value="HTH_ICLR"/>
    <property type="match status" value="1"/>
</dbReference>
<reference evidence="7" key="1">
    <citation type="journal article" date="2021" name="Syst. Appl. Microbiol.">
        <title>Roseomonas hellenica sp. nov., isolated from roots of wild-growing Alkanna tinctoria.</title>
        <authorList>
            <person name="Rat A."/>
            <person name="Naranjo H.D."/>
            <person name="Lebbe L."/>
            <person name="Cnockaert M."/>
            <person name="Krigas N."/>
            <person name="Grigoriadou K."/>
            <person name="Maloupa E."/>
            <person name="Willems A."/>
        </authorList>
    </citation>
    <scope>NUCLEOTIDE SEQUENCE [LARGE SCALE GENOMIC DNA]</scope>
    <source>
        <strain evidence="7">LMG 31523</strain>
    </source>
</reference>
<dbReference type="InterPro" id="IPR014757">
    <property type="entry name" value="Tscrpt_reg_IclR_C"/>
</dbReference>
<dbReference type="SUPFAM" id="SSF46785">
    <property type="entry name" value="Winged helix' DNA-binding domain"/>
    <property type="match status" value="1"/>
</dbReference>
<evidence type="ECO:0000256" key="1">
    <source>
        <dbReference type="ARBA" id="ARBA00023015"/>
    </source>
</evidence>
<dbReference type="InterPro" id="IPR036388">
    <property type="entry name" value="WH-like_DNA-bd_sf"/>
</dbReference>
<evidence type="ECO:0000259" key="4">
    <source>
        <dbReference type="PROSITE" id="PS51077"/>
    </source>
</evidence>
<dbReference type="InterPro" id="IPR005471">
    <property type="entry name" value="Tscrpt_reg_IclR_N"/>
</dbReference>
<dbReference type="InterPro" id="IPR050707">
    <property type="entry name" value="HTH_MetabolicPath_Reg"/>
</dbReference>
<keyword evidence="7" id="KW-1185">Reference proteome</keyword>
<proteinExistence type="predicted"/>
<organism evidence="6 7">
    <name type="scientific">Plastoroseomonas hellenica</name>
    <dbReference type="NCBI Taxonomy" id="2687306"/>
    <lineage>
        <taxon>Bacteria</taxon>
        <taxon>Pseudomonadati</taxon>
        <taxon>Pseudomonadota</taxon>
        <taxon>Alphaproteobacteria</taxon>
        <taxon>Acetobacterales</taxon>
        <taxon>Acetobacteraceae</taxon>
        <taxon>Plastoroseomonas</taxon>
    </lineage>
</organism>
<dbReference type="Gene3D" id="3.30.450.40">
    <property type="match status" value="1"/>
</dbReference>
<dbReference type="Gene3D" id="1.10.10.10">
    <property type="entry name" value="Winged helix-like DNA-binding domain superfamily/Winged helix DNA-binding domain"/>
    <property type="match status" value="1"/>
</dbReference>
<keyword evidence="3" id="KW-0804">Transcription</keyword>
<name>A0ABS5EXD0_9PROT</name>
<dbReference type="PANTHER" id="PTHR30136:SF8">
    <property type="entry name" value="TRANSCRIPTIONAL REGULATORY PROTEIN"/>
    <property type="match status" value="1"/>
</dbReference>
<comment type="caution">
    <text evidence="6">The sequence shown here is derived from an EMBL/GenBank/DDBJ whole genome shotgun (WGS) entry which is preliminary data.</text>
</comment>
<gene>
    <name evidence="6" type="ORF">GXW71_11390</name>
</gene>
<protein>
    <submittedName>
        <fullName evidence="6">Helix-turn-helix domain-containing protein</fullName>
    </submittedName>
</protein>
<dbReference type="RefSeq" id="WP_211852622.1">
    <property type="nucleotide sequence ID" value="NZ_JAAGBB010000011.1"/>
</dbReference>
<evidence type="ECO:0000313" key="6">
    <source>
        <dbReference type="EMBL" id="MBR0664957.1"/>
    </source>
</evidence>
<dbReference type="PANTHER" id="PTHR30136">
    <property type="entry name" value="HELIX-TURN-HELIX TRANSCRIPTIONAL REGULATOR, ICLR FAMILY"/>
    <property type="match status" value="1"/>
</dbReference>
<dbReference type="Pfam" id="PF01614">
    <property type="entry name" value="IclR_C"/>
    <property type="match status" value="1"/>
</dbReference>
<dbReference type="SMART" id="SM00346">
    <property type="entry name" value="HTH_ICLR"/>
    <property type="match status" value="1"/>
</dbReference>
<keyword evidence="2" id="KW-0238">DNA-binding</keyword>
<keyword evidence="1" id="KW-0805">Transcription regulation</keyword>
<feature type="domain" description="HTH iclR-type" evidence="4">
    <location>
        <begin position="15"/>
        <end position="77"/>
    </location>
</feature>
<dbReference type="EMBL" id="JAAGBB010000011">
    <property type="protein sequence ID" value="MBR0664957.1"/>
    <property type="molecule type" value="Genomic_DNA"/>
</dbReference>
<accession>A0ABS5EXD0</accession>
<dbReference type="InterPro" id="IPR036390">
    <property type="entry name" value="WH_DNA-bd_sf"/>
</dbReference>
<dbReference type="Pfam" id="PF09339">
    <property type="entry name" value="HTH_IclR"/>
    <property type="match status" value="1"/>
</dbReference>
<evidence type="ECO:0000259" key="5">
    <source>
        <dbReference type="PROSITE" id="PS51078"/>
    </source>
</evidence>
<dbReference type="Proteomes" id="UP001196870">
    <property type="component" value="Unassembled WGS sequence"/>
</dbReference>
<dbReference type="InterPro" id="IPR029016">
    <property type="entry name" value="GAF-like_dom_sf"/>
</dbReference>